<keyword evidence="1" id="KW-0694">RNA-binding</keyword>
<comment type="caution">
    <text evidence="3">The sequence shown here is derived from an EMBL/GenBank/DDBJ whole genome shotgun (WGS) entry which is preliminary data.</text>
</comment>
<feature type="compositionally biased region" description="Acidic residues" evidence="2">
    <location>
        <begin position="60"/>
        <end position="75"/>
    </location>
</feature>
<sequence>MTFKSRSEAENAANQGAKFKGRVLQISWYKPKTPSVTTEPEEEEAKDDENTKKVNSYLPGEEEEEEEDDDEDDEYESRSWRR</sequence>
<protein>
    <recommendedName>
        <fullName evidence="5">RRM domain-containing protein</fullName>
    </recommendedName>
</protein>
<dbReference type="PANTHER" id="PTHR14398:SF1">
    <property type="entry name" value="RNA-BINDING PROTEIN 27"/>
    <property type="match status" value="1"/>
</dbReference>
<reference evidence="3 4" key="1">
    <citation type="journal article" date="2023" name="Mol. Biol. Evol.">
        <title>Genomics of Secondarily Temperate Adaptation in the Only Non-Antarctic Icefish.</title>
        <authorList>
            <person name="Rivera-Colon A.G."/>
            <person name="Rayamajhi N."/>
            <person name="Minhas B.F."/>
            <person name="Madrigal G."/>
            <person name="Bilyk K.T."/>
            <person name="Yoon V."/>
            <person name="Hune M."/>
            <person name="Gregory S."/>
            <person name="Cheng C.H.C."/>
            <person name="Catchen J.M."/>
        </authorList>
    </citation>
    <scope>NUCLEOTIDE SEQUENCE [LARGE SCALE GENOMIC DNA]</scope>
    <source>
        <strain evidence="3">JC2023a</strain>
    </source>
</reference>
<keyword evidence="4" id="KW-1185">Reference proteome</keyword>
<dbReference type="Proteomes" id="UP001335648">
    <property type="component" value="Unassembled WGS sequence"/>
</dbReference>
<proteinExistence type="predicted"/>
<feature type="region of interest" description="Disordered" evidence="2">
    <location>
        <begin position="1"/>
        <end position="20"/>
    </location>
</feature>
<dbReference type="InterPro" id="IPR045137">
    <property type="entry name" value="RBM26/27"/>
</dbReference>
<dbReference type="AlphaFoldDB" id="A0AAN8GQD9"/>
<evidence type="ECO:0000256" key="1">
    <source>
        <dbReference type="ARBA" id="ARBA00022884"/>
    </source>
</evidence>
<organism evidence="3 4">
    <name type="scientific">Champsocephalus esox</name>
    <name type="common">pike icefish</name>
    <dbReference type="NCBI Taxonomy" id="159716"/>
    <lineage>
        <taxon>Eukaryota</taxon>
        <taxon>Metazoa</taxon>
        <taxon>Chordata</taxon>
        <taxon>Craniata</taxon>
        <taxon>Vertebrata</taxon>
        <taxon>Euteleostomi</taxon>
        <taxon>Actinopterygii</taxon>
        <taxon>Neopterygii</taxon>
        <taxon>Teleostei</taxon>
        <taxon>Neoteleostei</taxon>
        <taxon>Acanthomorphata</taxon>
        <taxon>Eupercaria</taxon>
        <taxon>Perciformes</taxon>
        <taxon>Notothenioidei</taxon>
        <taxon>Channichthyidae</taxon>
        <taxon>Champsocephalus</taxon>
    </lineage>
</organism>
<evidence type="ECO:0008006" key="5">
    <source>
        <dbReference type="Google" id="ProtNLM"/>
    </source>
</evidence>
<feature type="region of interest" description="Disordered" evidence="2">
    <location>
        <begin position="30"/>
        <end position="82"/>
    </location>
</feature>
<dbReference type="EMBL" id="JAULUE010002058">
    <property type="protein sequence ID" value="KAK5887766.1"/>
    <property type="molecule type" value="Genomic_DNA"/>
</dbReference>
<name>A0AAN8GQD9_9TELE</name>
<gene>
    <name evidence="3" type="ORF">CesoFtcFv8_016338</name>
</gene>
<dbReference type="GO" id="GO:0003723">
    <property type="term" value="F:RNA binding"/>
    <property type="evidence" value="ECO:0007669"/>
    <property type="project" value="UniProtKB-KW"/>
</dbReference>
<dbReference type="GO" id="GO:0005634">
    <property type="term" value="C:nucleus"/>
    <property type="evidence" value="ECO:0007669"/>
    <property type="project" value="TreeGrafter"/>
</dbReference>
<evidence type="ECO:0000313" key="3">
    <source>
        <dbReference type="EMBL" id="KAK5887766.1"/>
    </source>
</evidence>
<evidence type="ECO:0000313" key="4">
    <source>
        <dbReference type="Proteomes" id="UP001335648"/>
    </source>
</evidence>
<evidence type="ECO:0000256" key="2">
    <source>
        <dbReference type="SAM" id="MobiDB-lite"/>
    </source>
</evidence>
<accession>A0AAN8GQD9</accession>
<dbReference type="PANTHER" id="PTHR14398">
    <property type="entry name" value="RNA RECOGNITION RRM/RNP DOMAIN"/>
    <property type="match status" value="1"/>
</dbReference>